<dbReference type="Proteomes" id="UP000001514">
    <property type="component" value="Unassembled WGS sequence"/>
</dbReference>
<name>D8RDF9_SELML</name>
<keyword evidence="2" id="KW-1185">Reference proteome</keyword>
<organism evidence="2">
    <name type="scientific">Selaginella moellendorffii</name>
    <name type="common">Spikemoss</name>
    <dbReference type="NCBI Taxonomy" id="88036"/>
    <lineage>
        <taxon>Eukaryota</taxon>
        <taxon>Viridiplantae</taxon>
        <taxon>Streptophyta</taxon>
        <taxon>Embryophyta</taxon>
        <taxon>Tracheophyta</taxon>
        <taxon>Lycopodiopsida</taxon>
        <taxon>Selaginellales</taxon>
        <taxon>Selaginellaceae</taxon>
        <taxon>Selaginella</taxon>
    </lineage>
</organism>
<reference evidence="1 2" key="1">
    <citation type="journal article" date="2011" name="Science">
        <title>The Selaginella genome identifies genetic changes associated with the evolution of vascular plants.</title>
        <authorList>
            <person name="Banks J.A."/>
            <person name="Nishiyama T."/>
            <person name="Hasebe M."/>
            <person name="Bowman J.L."/>
            <person name="Gribskov M."/>
            <person name="dePamphilis C."/>
            <person name="Albert V.A."/>
            <person name="Aono N."/>
            <person name="Aoyama T."/>
            <person name="Ambrose B.A."/>
            <person name="Ashton N.W."/>
            <person name="Axtell M.J."/>
            <person name="Barker E."/>
            <person name="Barker M.S."/>
            <person name="Bennetzen J.L."/>
            <person name="Bonawitz N.D."/>
            <person name="Chapple C."/>
            <person name="Cheng C."/>
            <person name="Correa L.G."/>
            <person name="Dacre M."/>
            <person name="DeBarry J."/>
            <person name="Dreyer I."/>
            <person name="Elias M."/>
            <person name="Engstrom E.M."/>
            <person name="Estelle M."/>
            <person name="Feng L."/>
            <person name="Finet C."/>
            <person name="Floyd S.K."/>
            <person name="Frommer W.B."/>
            <person name="Fujita T."/>
            <person name="Gramzow L."/>
            <person name="Gutensohn M."/>
            <person name="Harholt J."/>
            <person name="Hattori M."/>
            <person name="Heyl A."/>
            <person name="Hirai T."/>
            <person name="Hiwatashi Y."/>
            <person name="Ishikawa M."/>
            <person name="Iwata M."/>
            <person name="Karol K.G."/>
            <person name="Koehler B."/>
            <person name="Kolukisaoglu U."/>
            <person name="Kubo M."/>
            <person name="Kurata T."/>
            <person name="Lalonde S."/>
            <person name="Li K."/>
            <person name="Li Y."/>
            <person name="Litt A."/>
            <person name="Lyons E."/>
            <person name="Manning G."/>
            <person name="Maruyama T."/>
            <person name="Michael T.P."/>
            <person name="Mikami K."/>
            <person name="Miyazaki S."/>
            <person name="Morinaga S."/>
            <person name="Murata T."/>
            <person name="Mueller-Roeber B."/>
            <person name="Nelson D.R."/>
            <person name="Obara M."/>
            <person name="Oguri Y."/>
            <person name="Olmstead R.G."/>
            <person name="Onodera N."/>
            <person name="Petersen B.L."/>
            <person name="Pils B."/>
            <person name="Prigge M."/>
            <person name="Rensing S.A."/>
            <person name="Riano-Pachon D.M."/>
            <person name="Roberts A.W."/>
            <person name="Sato Y."/>
            <person name="Scheller H.V."/>
            <person name="Schulz B."/>
            <person name="Schulz C."/>
            <person name="Shakirov E.V."/>
            <person name="Shibagaki N."/>
            <person name="Shinohara N."/>
            <person name="Shippen D.E."/>
            <person name="Soerensen I."/>
            <person name="Sotooka R."/>
            <person name="Sugimoto N."/>
            <person name="Sugita M."/>
            <person name="Sumikawa N."/>
            <person name="Tanurdzic M."/>
            <person name="Theissen G."/>
            <person name="Ulvskov P."/>
            <person name="Wakazuki S."/>
            <person name="Weng J.K."/>
            <person name="Willats W.W."/>
            <person name="Wipf D."/>
            <person name="Wolf P.G."/>
            <person name="Yang L."/>
            <person name="Zimmer A.D."/>
            <person name="Zhu Q."/>
            <person name="Mitros T."/>
            <person name="Hellsten U."/>
            <person name="Loque D."/>
            <person name="Otillar R."/>
            <person name="Salamov A."/>
            <person name="Schmutz J."/>
            <person name="Shapiro H."/>
            <person name="Lindquist E."/>
            <person name="Lucas S."/>
            <person name="Rokhsar D."/>
            <person name="Grigoriev I.V."/>
        </authorList>
    </citation>
    <scope>NUCLEOTIDE SEQUENCE [LARGE SCALE GENOMIC DNA]</scope>
</reference>
<dbReference type="InParanoid" id="D8RDF9"/>
<protein>
    <submittedName>
        <fullName evidence="1">Uncharacterized protein</fullName>
    </submittedName>
</protein>
<dbReference type="HOGENOM" id="CLU_864352_0_0_1"/>
<dbReference type="KEGG" id="smo:SELMODRAFT_410091"/>
<gene>
    <name evidence="1" type="ORF">SELMODRAFT_410091</name>
</gene>
<sequence length="325" mass="36685">MAGSSSSSQGTPLSEASSVAELRQFIRLTCSSLVSDVVLETLTAAAVTTMVRKKAIHGFRTCCFLGKEGHGRLYDLVKQLAPPPPTAGKKQLHANPFADFKAKDRCLQLPKDLDFLLEDYDEERVNCTLDFDLGLTDEEANQVTLALSKNHFPAWLMEPCTFLTFEENLDIRVQVVRLWISASKLPLYVGCTTTFEELRQMAVPPTEPADFALEENLPSTFQIRMRETTLIGMHWSKTMGWSLQHPAPNDLPETCPAFFKCYAKVRYPITKAEGGYPSHGRITGDCEVDKIEFEESMEDDLRDLKCRETPRMYRRLAALIYSRDV</sequence>
<accession>D8RDF9</accession>
<dbReference type="EMBL" id="GL377576">
    <property type="protein sequence ID" value="EFJ30303.1"/>
    <property type="molecule type" value="Genomic_DNA"/>
</dbReference>
<dbReference type="Gramene" id="EFJ30303">
    <property type="protein sequence ID" value="EFJ30303"/>
    <property type="gene ID" value="SELMODRAFT_410091"/>
</dbReference>
<evidence type="ECO:0000313" key="2">
    <source>
        <dbReference type="Proteomes" id="UP000001514"/>
    </source>
</evidence>
<proteinExistence type="predicted"/>
<evidence type="ECO:0000313" key="1">
    <source>
        <dbReference type="EMBL" id="EFJ30303.1"/>
    </source>
</evidence>
<dbReference type="AlphaFoldDB" id="D8RDF9"/>